<dbReference type="RefSeq" id="WP_144038344.1">
    <property type="nucleotide sequence ID" value="NZ_FUYZ01000005.1"/>
</dbReference>
<dbReference type="EMBL" id="FUYZ01000005">
    <property type="protein sequence ID" value="SKB91928.1"/>
    <property type="molecule type" value="Genomic_DNA"/>
</dbReference>
<keyword evidence="2" id="KW-1185">Reference proteome</keyword>
<name>A0A1T5F7C3_9FLAO</name>
<dbReference type="PROSITE" id="PS51257">
    <property type="entry name" value="PROKAR_LIPOPROTEIN"/>
    <property type="match status" value="1"/>
</dbReference>
<sequence length="153" mass="17440">MKIFTTIAIGLSLMSCNGTSSMHAQKGKTMQKVEYTEERRLNKDFDSKEIFALSTMDEVTNLYGKLQDPQFKRSAPIPIIEAGESLLVVKPKASSATDYSDIEIESIQKDEKNIIVKYKKIENWEYKEAKQTHPVLILKIESSPKNLILEKIK</sequence>
<proteinExistence type="predicted"/>
<dbReference type="OrthoDB" id="1261884at2"/>
<reference evidence="1 2" key="1">
    <citation type="submission" date="2017-02" db="EMBL/GenBank/DDBJ databases">
        <authorList>
            <person name="Peterson S.W."/>
        </authorList>
    </citation>
    <scope>NUCLEOTIDE SEQUENCE [LARGE SCALE GENOMIC DNA]</scope>
    <source>
        <strain evidence="1 2">DSM 22323</strain>
    </source>
</reference>
<evidence type="ECO:0000313" key="2">
    <source>
        <dbReference type="Proteomes" id="UP000191112"/>
    </source>
</evidence>
<dbReference type="AlphaFoldDB" id="A0A1T5F7C3"/>
<dbReference type="Proteomes" id="UP000191112">
    <property type="component" value="Unassembled WGS sequence"/>
</dbReference>
<evidence type="ECO:0000313" key="1">
    <source>
        <dbReference type="EMBL" id="SKB91928.1"/>
    </source>
</evidence>
<organism evidence="1 2">
    <name type="scientific">Soonwooa buanensis</name>
    <dbReference type="NCBI Taxonomy" id="619805"/>
    <lineage>
        <taxon>Bacteria</taxon>
        <taxon>Pseudomonadati</taxon>
        <taxon>Bacteroidota</taxon>
        <taxon>Flavobacteriia</taxon>
        <taxon>Flavobacteriales</taxon>
        <taxon>Weeksellaceae</taxon>
        <taxon>Chryseobacterium group</taxon>
        <taxon>Soonwooa</taxon>
    </lineage>
</organism>
<evidence type="ECO:0008006" key="3">
    <source>
        <dbReference type="Google" id="ProtNLM"/>
    </source>
</evidence>
<protein>
    <recommendedName>
        <fullName evidence="3">Lipoprotein</fullName>
    </recommendedName>
</protein>
<dbReference type="STRING" id="619805.SAMN05660477_01851"/>
<gene>
    <name evidence="1" type="ORF">SAMN05660477_01851</name>
</gene>
<accession>A0A1T5F7C3</accession>